<keyword evidence="2 5" id="KW-0812">Transmembrane</keyword>
<keyword evidence="3 5" id="KW-1133">Transmembrane helix</keyword>
<feature type="transmembrane region" description="Helical" evidence="5">
    <location>
        <begin position="228"/>
        <end position="251"/>
    </location>
</feature>
<evidence type="ECO:0000256" key="2">
    <source>
        <dbReference type="ARBA" id="ARBA00022692"/>
    </source>
</evidence>
<feature type="transmembrane region" description="Helical" evidence="5">
    <location>
        <begin position="263"/>
        <end position="283"/>
    </location>
</feature>
<keyword evidence="8" id="KW-1185">Reference proteome</keyword>
<gene>
    <name evidence="7" type="ORF">Ae201684_017639</name>
</gene>
<keyword evidence="4 5" id="KW-0472">Membrane</keyword>
<evidence type="ECO:0000256" key="3">
    <source>
        <dbReference type="ARBA" id="ARBA00022989"/>
    </source>
</evidence>
<feature type="transmembrane region" description="Helical" evidence="5">
    <location>
        <begin position="202"/>
        <end position="222"/>
    </location>
</feature>
<dbReference type="PANTHER" id="PTHR22911:SF6">
    <property type="entry name" value="SOLUTE CARRIER FAMILY 35 MEMBER G1"/>
    <property type="match status" value="1"/>
</dbReference>
<reference evidence="7 8" key="1">
    <citation type="submission" date="2019-07" db="EMBL/GenBank/DDBJ databases">
        <title>Genomics analysis of Aphanomyces spp. identifies a new class of oomycete effector associated with host adaptation.</title>
        <authorList>
            <person name="Gaulin E."/>
        </authorList>
    </citation>
    <scope>NUCLEOTIDE SEQUENCE [LARGE SCALE GENOMIC DNA]</scope>
    <source>
        <strain evidence="7 8">ATCC 201684</strain>
    </source>
</reference>
<evidence type="ECO:0000313" key="7">
    <source>
        <dbReference type="EMBL" id="KAF0723485.1"/>
    </source>
</evidence>
<feature type="domain" description="EamA" evidence="6">
    <location>
        <begin position="206"/>
        <end position="337"/>
    </location>
</feature>
<feature type="transmembrane region" description="Helical" evidence="5">
    <location>
        <begin position="85"/>
        <end position="106"/>
    </location>
</feature>
<dbReference type="GO" id="GO:0016020">
    <property type="term" value="C:membrane"/>
    <property type="evidence" value="ECO:0007669"/>
    <property type="project" value="UniProtKB-SubCell"/>
</dbReference>
<comment type="subcellular location">
    <subcellularLocation>
        <location evidence="1">Membrane</location>
        <topology evidence="1">Multi-pass membrane protein</topology>
    </subcellularLocation>
</comment>
<sequence>MFRISSPSSSEEDLSVHFVKIVVAATLMRAMVHLQQDAEATPLLFTPPKPHPLVGLSLIALSAGLASLISTCAKYESIDLVAMEAVFWRFVVAYVFVLVLALYGKVNLVVPWEFQGDLVGRCVFGFAAVGSLFWAISQMNMADASTIAFTSPILTCFLGAWILGELVGLVEMICAFVSLLGVVLVARPSIFFPPPIIVHGSSYAPLAALASAVFTALSFVHLRRLKSLHYIVVTHYFLLVGAAFSGLWVLVQQGQFDLDKSSNSVAQTAIMTGFMAFLADLALTKGLQFEGASVASVVRYLDIVLVFVWDTAILRERLSWWSVGGAVLITLAVVVLFVRRVRQGDSRDDETRV</sequence>
<evidence type="ECO:0000256" key="1">
    <source>
        <dbReference type="ARBA" id="ARBA00004141"/>
    </source>
</evidence>
<dbReference type="InterPro" id="IPR000620">
    <property type="entry name" value="EamA_dom"/>
</dbReference>
<protein>
    <recommendedName>
        <fullName evidence="6">EamA domain-containing protein</fullName>
    </recommendedName>
</protein>
<comment type="caution">
    <text evidence="7">The sequence shown here is derived from an EMBL/GenBank/DDBJ whole genome shotgun (WGS) entry which is preliminary data.</text>
</comment>
<feature type="domain" description="EamA" evidence="6">
    <location>
        <begin position="55"/>
        <end position="186"/>
    </location>
</feature>
<name>A0A6G0W872_9STRA</name>
<dbReference type="EMBL" id="VJMJ01000305">
    <property type="protein sequence ID" value="KAF0723485.1"/>
    <property type="molecule type" value="Genomic_DNA"/>
</dbReference>
<feature type="transmembrane region" description="Helical" evidence="5">
    <location>
        <begin position="118"/>
        <end position="137"/>
    </location>
</feature>
<dbReference type="SUPFAM" id="SSF103481">
    <property type="entry name" value="Multidrug resistance efflux transporter EmrE"/>
    <property type="match status" value="2"/>
</dbReference>
<feature type="transmembrane region" description="Helical" evidence="5">
    <location>
        <begin position="318"/>
        <end position="338"/>
    </location>
</feature>
<dbReference type="AlphaFoldDB" id="A0A6G0W872"/>
<dbReference type="InterPro" id="IPR037185">
    <property type="entry name" value="EmrE-like"/>
</dbReference>
<dbReference type="Pfam" id="PF00892">
    <property type="entry name" value="EamA"/>
    <property type="match status" value="2"/>
</dbReference>
<proteinExistence type="predicted"/>
<evidence type="ECO:0000259" key="6">
    <source>
        <dbReference type="Pfam" id="PF00892"/>
    </source>
</evidence>
<evidence type="ECO:0000256" key="5">
    <source>
        <dbReference type="SAM" id="Phobius"/>
    </source>
</evidence>
<evidence type="ECO:0000313" key="8">
    <source>
        <dbReference type="Proteomes" id="UP000481153"/>
    </source>
</evidence>
<dbReference type="VEuPathDB" id="FungiDB:AeMF1_016254"/>
<evidence type="ECO:0000256" key="4">
    <source>
        <dbReference type="ARBA" id="ARBA00023136"/>
    </source>
</evidence>
<feature type="transmembrane region" description="Helical" evidence="5">
    <location>
        <begin position="53"/>
        <end position="73"/>
    </location>
</feature>
<dbReference type="PANTHER" id="PTHR22911">
    <property type="entry name" value="ACYL-MALONYL CONDENSING ENZYME-RELATED"/>
    <property type="match status" value="1"/>
</dbReference>
<dbReference type="Proteomes" id="UP000481153">
    <property type="component" value="Unassembled WGS sequence"/>
</dbReference>
<accession>A0A6G0W872</accession>
<organism evidence="7 8">
    <name type="scientific">Aphanomyces euteiches</name>
    <dbReference type="NCBI Taxonomy" id="100861"/>
    <lineage>
        <taxon>Eukaryota</taxon>
        <taxon>Sar</taxon>
        <taxon>Stramenopiles</taxon>
        <taxon>Oomycota</taxon>
        <taxon>Saprolegniomycetes</taxon>
        <taxon>Saprolegniales</taxon>
        <taxon>Verrucalvaceae</taxon>
        <taxon>Aphanomyces</taxon>
    </lineage>
</organism>